<dbReference type="KEGG" id="wei:EQG49_06285"/>
<organism evidence="2 3">
    <name type="scientific">Periweissella cryptocerci</name>
    <dbReference type="NCBI Taxonomy" id="2506420"/>
    <lineage>
        <taxon>Bacteria</taxon>
        <taxon>Bacillati</taxon>
        <taxon>Bacillota</taxon>
        <taxon>Bacilli</taxon>
        <taxon>Lactobacillales</taxon>
        <taxon>Lactobacillaceae</taxon>
        <taxon>Periweissella</taxon>
    </lineage>
</organism>
<dbReference type="AlphaFoldDB" id="A0A4P6YTR6"/>
<evidence type="ECO:0000313" key="3">
    <source>
        <dbReference type="Proteomes" id="UP000292886"/>
    </source>
</evidence>
<sequence length="117" mass="12656">MSEERERSVGFGYVLVMRIVGIVCAAGIFLSGIAMSALFQSANSSLPAAMVIVYGAGGLIGAGIWYFFVEIGIKFYENLATTAYNAQAQTRLLEAMLDNQSLISKQIDAQTHVINRN</sequence>
<gene>
    <name evidence="2" type="ORF">EQG49_06285</name>
</gene>
<feature type="transmembrane region" description="Helical" evidence="1">
    <location>
        <begin position="45"/>
        <end position="68"/>
    </location>
</feature>
<keyword evidence="3" id="KW-1185">Reference proteome</keyword>
<feature type="transmembrane region" description="Helical" evidence="1">
    <location>
        <begin position="12"/>
        <end position="39"/>
    </location>
</feature>
<protein>
    <submittedName>
        <fullName evidence="2">Uncharacterized protein</fullName>
    </submittedName>
</protein>
<keyword evidence="1" id="KW-0812">Transmembrane</keyword>
<accession>A0A4P6YTR6</accession>
<reference evidence="3" key="1">
    <citation type="submission" date="2019-03" db="EMBL/GenBank/DDBJ databases">
        <title>Weissella sp. 26KH-42 Genome sequencing.</title>
        <authorList>
            <person name="Heo J."/>
            <person name="Kim S.-J."/>
            <person name="Kim J.-S."/>
            <person name="Hong S.-B."/>
            <person name="Kwon S.-W."/>
        </authorList>
    </citation>
    <scope>NUCLEOTIDE SEQUENCE [LARGE SCALE GENOMIC DNA]</scope>
    <source>
        <strain evidence="3">26KH-42</strain>
    </source>
</reference>
<name>A0A4P6YTR6_9LACO</name>
<dbReference type="Proteomes" id="UP000292886">
    <property type="component" value="Chromosome"/>
</dbReference>
<keyword evidence="1" id="KW-1133">Transmembrane helix</keyword>
<proteinExistence type="predicted"/>
<evidence type="ECO:0000313" key="2">
    <source>
        <dbReference type="EMBL" id="QBO36090.1"/>
    </source>
</evidence>
<dbReference type="EMBL" id="CP037940">
    <property type="protein sequence ID" value="QBO36090.1"/>
    <property type="molecule type" value="Genomic_DNA"/>
</dbReference>
<keyword evidence="1" id="KW-0472">Membrane</keyword>
<dbReference type="RefSeq" id="WP_133363168.1">
    <property type="nucleotide sequence ID" value="NZ_CP037940.1"/>
</dbReference>
<evidence type="ECO:0000256" key="1">
    <source>
        <dbReference type="SAM" id="Phobius"/>
    </source>
</evidence>